<accession>A0AAX4NHV4</accession>
<dbReference type="Proteomes" id="UP001451606">
    <property type="component" value="Chromosome"/>
</dbReference>
<sequence>MRFEDISIDDSFKGKTIREFSNHMEKFEIFWLPCENVDNIVIRPLPDSNFGYDLAILISQNGDKVIFQWNVLHCQDS</sequence>
<keyword evidence="2" id="KW-1185">Reference proteome</keyword>
<reference evidence="1 2" key="1">
    <citation type="submission" date="2023-09" db="EMBL/GenBank/DDBJ databases">
        <authorList>
            <person name="Golyshina O.V."/>
            <person name="Lunev E.A."/>
            <person name="Bargiela R."/>
            <person name="Gaines M.C."/>
            <person name="Daum B."/>
            <person name="Bale N.J."/>
            <person name="Koenen M."/>
            <person name="Sinninghe Damst J.S."/>
            <person name="Yakimov M."/>
            <person name="Golyshin P.N."/>
        </authorList>
    </citation>
    <scope>NUCLEOTIDE SEQUENCE [LARGE SCALE GENOMIC DNA]</scope>
    <source>
        <strain evidence="1 2">M1</strain>
    </source>
</reference>
<name>A0AAX4NHV4_9ARCH</name>
<evidence type="ECO:0000313" key="1">
    <source>
        <dbReference type="EMBL" id="WYY00768.1"/>
    </source>
</evidence>
<dbReference type="AlphaFoldDB" id="A0AAX4NHV4"/>
<organism evidence="1 2">
    <name type="scientific">Oxyplasma meridianum</name>
    <dbReference type="NCBI Taxonomy" id="3073602"/>
    <lineage>
        <taxon>Archaea</taxon>
        <taxon>Methanobacteriati</taxon>
        <taxon>Thermoplasmatota</taxon>
        <taxon>Thermoplasmata</taxon>
        <taxon>Thermoplasmatales</taxon>
        <taxon>Thermoplasmataceae</taxon>
        <taxon>Oxyplasma</taxon>
    </lineage>
</organism>
<dbReference type="GeneID" id="95968089"/>
<dbReference type="KEGG" id="omr:OXIME_001352"/>
<protein>
    <submittedName>
        <fullName evidence="1">Uncharacterized protein</fullName>
    </submittedName>
</protein>
<evidence type="ECO:0000313" key="2">
    <source>
        <dbReference type="Proteomes" id="UP001451606"/>
    </source>
</evidence>
<dbReference type="EMBL" id="CP133772">
    <property type="protein sequence ID" value="WYY00768.1"/>
    <property type="molecule type" value="Genomic_DNA"/>
</dbReference>
<gene>
    <name evidence="1" type="ORF">OXIME_001352</name>
</gene>
<dbReference type="RefSeq" id="WP_393971097.1">
    <property type="nucleotide sequence ID" value="NZ_CP133772.1"/>
</dbReference>
<proteinExistence type="predicted"/>